<gene>
    <name evidence="14" type="ORF">P879_06882</name>
</gene>
<dbReference type="Proteomes" id="UP000699462">
    <property type="component" value="Unassembled WGS sequence"/>
</dbReference>
<evidence type="ECO:0000313" key="14">
    <source>
        <dbReference type="EMBL" id="KAF8567686.1"/>
    </source>
</evidence>
<evidence type="ECO:0000256" key="5">
    <source>
        <dbReference type="ARBA" id="ARBA00020973"/>
    </source>
</evidence>
<dbReference type="GO" id="GO:0017119">
    <property type="term" value="C:Golgi transport complex"/>
    <property type="evidence" value="ECO:0007669"/>
    <property type="project" value="UniProtKB-UniRule"/>
</dbReference>
<keyword evidence="8 11" id="KW-0333">Golgi apparatus</keyword>
<keyword evidence="15" id="KW-1185">Reference proteome</keyword>
<sequence>MGLSQRDINPLVNKIHSILEIDVDNNQDIVDGLHSISDILPANTLRLRRDMRCKVEKHQLELYEKFLDEFCIVKEYVESLDASINEMLDTCRSINSQLMDVKHRTNDLITEASLLRDESNKCDTKSKVLDCLTRIFQILPADEEILRSKLVSMDSDFFNALQRARVVEENCKKLMQSGGQNFGLNMLDSTHATLEIAYQSLYQWTQGELRCKTQETPDLPADIRRSLAELQERPVLFKYALDEYANARRVATVRSFIDALTLGSDGSSSPHPIGGRSKPIELLSHDPLRYTSDMLAWMHQVTASEKEYLDTLTRSCHDGVTNELITMCLDSITEGLCSPFKMRVEQLLVSMQDVITLYRINNVLRFYEHTLRGVLGPSTRLSSTLTEVQELSWRVLFNCLHQYIRQALEQPDYPNSDLSPNGTVRDTLQLILEIIRAHDISLLSKEVREACLSEIVNTLVVPLISYCQNSADRLLLNAVTDTELLNVATETPTIDGLSKLSQRSKSVTYFANCLYLMETTLANLDCAKDQIEKLDVLFNTSVDTLVAAQVSVILVETRLISLVKLLENGHDPSHDGPLINRAEAGLSEPEIRNALIHFDVYLSNPDRFCLPELCYVNAQRLRKVVRRRAADDVHSRYTKVYNVLIDPANGYTCFSSASQNQTSVTLRTPQQVAELILNC</sequence>
<evidence type="ECO:0000256" key="4">
    <source>
        <dbReference type="ARBA" id="ARBA00011166"/>
    </source>
</evidence>
<dbReference type="EMBL" id="JTDF01003586">
    <property type="protein sequence ID" value="KAF8567686.1"/>
    <property type="molecule type" value="Genomic_DNA"/>
</dbReference>
<organism evidence="14 15">
    <name type="scientific">Paragonimus westermani</name>
    <dbReference type="NCBI Taxonomy" id="34504"/>
    <lineage>
        <taxon>Eukaryota</taxon>
        <taxon>Metazoa</taxon>
        <taxon>Spiralia</taxon>
        <taxon>Lophotrochozoa</taxon>
        <taxon>Platyhelminthes</taxon>
        <taxon>Trematoda</taxon>
        <taxon>Digenea</taxon>
        <taxon>Plagiorchiida</taxon>
        <taxon>Troglotremata</taxon>
        <taxon>Troglotrematidae</taxon>
        <taxon>Paragonimus</taxon>
    </lineage>
</organism>
<dbReference type="InterPro" id="IPR048368">
    <property type="entry name" value="COG6_N"/>
</dbReference>
<evidence type="ECO:0000256" key="11">
    <source>
        <dbReference type="RuleBase" id="RU365075"/>
    </source>
</evidence>
<dbReference type="AlphaFoldDB" id="A0A8T0DK19"/>
<keyword evidence="9 11" id="KW-0472">Membrane</keyword>
<dbReference type="Pfam" id="PF20653">
    <property type="entry name" value="COG6_C"/>
    <property type="match status" value="1"/>
</dbReference>
<dbReference type="PANTHER" id="PTHR21506:SF0">
    <property type="entry name" value="CONSERVED OLIGOMERIC GOLGI COMPLEX SUBUNIT 6"/>
    <property type="match status" value="1"/>
</dbReference>
<dbReference type="PANTHER" id="PTHR21506">
    <property type="entry name" value="COMPONENT OF OLIGOMERIC GOLGI COMPLEX 6"/>
    <property type="match status" value="1"/>
</dbReference>
<evidence type="ECO:0000256" key="7">
    <source>
        <dbReference type="ARBA" id="ARBA00022927"/>
    </source>
</evidence>
<feature type="domain" description="Conserved Oligomeric Golgi complex subunit 6 C-terminal" evidence="13">
    <location>
        <begin position="180"/>
        <end position="675"/>
    </location>
</feature>
<proteinExistence type="inferred from homology"/>
<dbReference type="GO" id="GO:0000139">
    <property type="term" value="C:Golgi membrane"/>
    <property type="evidence" value="ECO:0007669"/>
    <property type="project" value="UniProtKB-SubCell"/>
</dbReference>
<dbReference type="GO" id="GO:0015031">
    <property type="term" value="P:protein transport"/>
    <property type="evidence" value="ECO:0007669"/>
    <property type="project" value="UniProtKB-KW"/>
</dbReference>
<dbReference type="InterPro" id="IPR010490">
    <property type="entry name" value="COG6"/>
</dbReference>
<feature type="domain" description="Conserved oligomeric complex COG6 N-terminal" evidence="12">
    <location>
        <begin position="37"/>
        <end position="148"/>
    </location>
</feature>
<keyword evidence="6 11" id="KW-0813">Transport</keyword>
<dbReference type="OrthoDB" id="272987at2759"/>
<dbReference type="Pfam" id="PF06419">
    <property type="entry name" value="COG6_N"/>
    <property type="match status" value="1"/>
</dbReference>
<evidence type="ECO:0000256" key="1">
    <source>
        <dbReference type="ARBA" id="ARBA00003627"/>
    </source>
</evidence>
<evidence type="ECO:0000313" key="15">
    <source>
        <dbReference type="Proteomes" id="UP000699462"/>
    </source>
</evidence>
<comment type="subunit">
    <text evidence="4">Component of the conserved oligomeric Golgi complex which is composed of eight different subunits and is required for normal Golgi morphology and localization.</text>
</comment>
<evidence type="ECO:0000259" key="12">
    <source>
        <dbReference type="Pfam" id="PF06419"/>
    </source>
</evidence>
<dbReference type="SMART" id="SM01087">
    <property type="entry name" value="COG6"/>
    <property type="match status" value="1"/>
</dbReference>
<evidence type="ECO:0000256" key="10">
    <source>
        <dbReference type="ARBA" id="ARBA00031348"/>
    </source>
</evidence>
<evidence type="ECO:0000256" key="8">
    <source>
        <dbReference type="ARBA" id="ARBA00023034"/>
    </source>
</evidence>
<comment type="similarity">
    <text evidence="3 11">Belongs to the COG6 family.</text>
</comment>
<comment type="subcellular location">
    <subcellularLocation>
        <location evidence="2 11">Golgi apparatus membrane</location>
        <topology evidence="2 11">Peripheral membrane protein</topology>
    </subcellularLocation>
</comment>
<accession>A0A8T0DK19</accession>
<name>A0A8T0DK19_9TREM</name>
<evidence type="ECO:0000256" key="3">
    <source>
        <dbReference type="ARBA" id="ARBA00011023"/>
    </source>
</evidence>
<evidence type="ECO:0000256" key="6">
    <source>
        <dbReference type="ARBA" id="ARBA00022448"/>
    </source>
</evidence>
<dbReference type="GO" id="GO:0006891">
    <property type="term" value="P:intra-Golgi vesicle-mediated transport"/>
    <property type="evidence" value="ECO:0007669"/>
    <property type="project" value="UniProtKB-UniRule"/>
</dbReference>
<comment type="function">
    <text evidence="1 11">Required for normal Golgi function.</text>
</comment>
<reference evidence="14 15" key="1">
    <citation type="submission" date="2019-07" db="EMBL/GenBank/DDBJ databases">
        <title>Annotation for the trematode Paragonimus westermani.</title>
        <authorList>
            <person name="Choi Y.-J."/>
        </authorList>
    </citation>
    <scope>NUCLEOTIDE SEQUENCE [LARGE SCALE GENOMIC DNA]</scope>
    <source>
        <strain evidence="14">180907_Pwestermani</strain>
    </source>
</reference>
<evidence type="ECO:0000256" key="9">
    <source>
        <dbReference type="ARBA" id="ARBA00023136"/>
    </source>
</evidence>
<keyword evidence="7 11" id="KW-0653">Protein transport</keyword>
<comment type="caution">
    <text evidence="14">The sequence shown here is derived from an EMBL/GenBank/DDBJ whole genome shotgun (WGS) entry which is preliminary data.</text>
</comment>
<evidence type="ECO:0000256" key="2">
    <source>
        <dbReference type="ARBA" id="ARBA00004395"/>
    </source>
</evidence>
<protein>
    <recommendedName>
        <fullName evidence="5 11">Conserved oligomeric Golgi complex subunit 6</fullName>
        <shortName evidence="11">COG complex subunit 6</shortName>
    </recommendedName>
    <alternativeName>
        <fullName evidence="10 11">Component of oligomeric Golgi complex 6</fullName>
    </alternativeName>
</protein>
<evidence type="ECO:0000259" key="13">
    <source>
        <dbReference type="Pfam" id="PF20653"/>
    </source>
</evidence>
<dbReference type="InterPro" id="IPR048369">
    <property type="entry name" value="COG6_C"/>
</dbReference>